<dbReference type="PANTHER" id="PTHR42951:SF4">
    <property type="entry name" value="ACYL-COENZYME A THIOESTERASE MBLAC2"/>
    <property type="match status" value="1"/>
</dbReference>
<dbReference type="SUPFAM" id="SSF56281">
    <property type="entry name" value="Metallo-hydrolase/oxidoreductase"/>
    <property type="match status" value="1"/>
</dbReference>
<dbReference type="Proteomes" id="UP000198318">
    <property type="component" value="Unassembled WGS sequence"/>
</dbReference>
<name>A0A239KXZ6_9ACTN</name>
<accession>A0A239KXZ6</accession>
<dbReference type="EMBL" id="FZOR01000020">
    <property type="protein sequence ID" value="SNT22890.1"/>
    <property type="molecule type" value="Genomic_DNA"/>
</dbReference>
<dbReference type="SMART" id="SM00849">
    <property type="entry name" value="Lactamase_B"/>
    <property type="match status" value="1"/>
</dbReference>
<gene>
    <name evidence="3" type="ORF">SAMN05443665_10204</name>
</gene>
<sequence>MISLRSDPEAAAERLDGHELALARIRRKSARVLAVESEAAGSSNAGIVLGDERVLLFDTRVTPAYGDEFARTVVAATGARVEELIVVNSHFHGDHVFGNGAFRGATIVATASAQAAERREWERQVEIFEELRPHQAEDIRGGAKVTPTIGVTGPTRLDLGGVEAELEPMGPAHTEGDLVLTVPGEGVSFVADLAFNGHWPSMWNADLRGWLRALRTLRRTAAPVVVPGHGPPGGPEMFDDVAASLRFLIELEAEDGDEDAMIAASPFAAHLHPARVAEGRQRVREQMTPEEQRRLAAGTV</sequence>
<dbReference type="InterPro" id="IPR036866">
    <property type="entry name" value="RibonucZ/Hydroxyglut_hydro"/>
</dbReference>
<dbReference type="OrthoDB" id="2273115at2"/>
<evidence type="ECO:0000256" key="1">
    <source>
        <dbReference type="SAM" id="MobiDB-lite"/>
    </source>
</evidence>
<evidence type="ECO:0000313" key="4">
    <source>
        <dbReference type="Proteomes" id="UP000198318"/>
    </source>
</evidence>
<dbReference type="Pfam" id="PF00753">
    <property type="entry name" value="Lactamase_B"/>
    <property type="match status" value="1"/>
</dbReference>
<dbReference type="InterPro" id="IPR050855">
    <property type="entry name" value="NDM-1-like"/>
</dbReference>
<evidence type="ECO:0000259" key="2">
    <source>
        <dbReference type="SMART" id="SM00849"/>
    </source>
</evidence>
<evidence type="ECO:0000313" key="3">
    <source>
        <dbReference type="EMBL" id="SNT22890.1"/>
    </source>
</evidence>
<dbReference type="PANTHER" id="PTHR42951">
    <property type="entry name" value="METALLO-BETA-LACTAMASE DOMAIN-CONTAINING"/>
    <property type="match status" value="1"/>
</dbReference>
<proteinExistence type="predicted"/>
<dbReference type="CDD" id="cd16282">
    <property type="entry name" value="metallo-hydrolase-like_MBL-fold"/>
    <property type="match status" value="1"/>
</dbReference>
<dbReference type="Gene3D" id="3.60.15.10">
    <property type="entry name" value="Ribonuclease Z/Hydroxyacylglutathione hydrolase-like"/>
    <property type="match status" value="1"/>
</dbReference>
<feature type="compositionally biased region" description="Basic and acidic residues" evidence="1">
    <location>
        <begin position="281"/>
        <end position="294"/>
    </location>
</feature>
<reference evidence="3 4" key="1">
    <citation type="submission" date="2017-06" db="EMBL/GenBank/DDBJ databases">
        <authorList>
            <person name="Kim H.J."/>
            <person name="Triplett B.A."/>
        </authorList>
    </citation>
    <scope>NUCLEOTIDE SEQUENCE [LARGE SCALE GENOMIC DNA]</scope>
    <source>
        <strain evidence="3 4">DSM 44715</strain>
    </source>
</reference>
<keyword evidence="4" id="KW-1185">Reference proteome</keyword>
<feature type="region of interest" description="Disordered" evidence="1">
    <location>
        <begin position="281"/>
        <end position="300"/>
    </location>
</feature>
<dbReference type="InterPro" id="IPR001279">
    <property type="entry name" value="Metallo-B-lactamas"/>
</dbReference>
<protein>
    <submittedName>
        <fullName evidence="3">Glyoxylase, beta-lactamase superfamily II</fullName>
    </submittedName>
</protein>
<feature type="domain" description="Metallo-beta-lactamase" evidence="2">
    <location>
        <begin position="42"/>
        <end position="229"/>
    </location>
</feature>
<organism evidence="3 4">
    <name type="scientific">Actinomadura meyerae</name>
    <dbReference type="NCBI Taxonomy" id="240840"/>
    <lineage>
        <taxon>Bacteria</taxon>
        <taxon>Bacillati</taxon>
        <taxon>Actinomycetota</taxon>
        <taxon>Actinomycetes</taxon>
        <taxon>Streptosporangiales</taxon>
        <taxon>Thermomonosporaceae</taxon>
        <taxon>Actinomadura</taxon>
    </lineage>
</organism>
<dbReference type="AlphaFoldDB" id="A0A239KXZ6"/>